<keyword evidence="3" id="KW-1185">Reference proteome</keyword>
<feature type="compositionally biased region" description="Polar residues" evidence="1">
    <location>
        <begin position="79"/>
        <end position="91"/>
    </location>
</feature>
<feature type="region of interest" description="Disordered" evidence="1">
    <location>
        <begin position="79"/>
        <end position="115"/>
    </location>
</feature>
<evidence type="ECO:0000313" key="2">
    <source>
        <dbReference type="EMBL" id="GFS05884.1"/>
    </source>
</evidence>
<reference evidence="2 3" key="1">
    <citation type="journal article" date="2021" name="Elife">
        <title>Chloroplast acquisition without the gene transfer in kleptoplastic sea slugs, Plakobranchus ocellatus.</title>
        <authorList>
            <person name="Maeda T."/>
            <person name="Takahashi S."/>
            <person name="Yoshida T."/>
            <person name="Shimamura S."/>
            <person name="Takaki Y."/>
            <person name="Nagai Y."/>
            <person name="Toyoda A."/>
            <person name="Suzuki Y."/>
            <person name="Arimoto A."/>
            <person name="Ishii H."/>
            <person name="Satoh N."/>
            <person name="Nishiyama T."/>
            <person name="Hasebe M."/>
            <person name="Maruyama T."/>
            <person name="Minagawa J."/>
            <person name="Obokata J."/>
            <person name="Shigenobu S."/>
        </authorList>
    </citation>
    <scope>NUCLEOTIDE SEQUENCE [LARGE SCALE GENOMIC DNA]</scope>
</reference>
<dbReference type="AlphaFoldDB" id="A0AAV4I6B6"/>
<gene>
    <name evidence="2" type="ORF">ElyMa_006530700</name>
</gene>
<organism evidence="2 3">
    <name type="scientific">Elysia marginata</name>
    <dbReference type="NCBI Taxonomy" id="1093978"/>
    <lineage>
        <taxon>Eukaryota</taxon>
        <taxon>Metazoa</taxon>
        <taxon>Spiralia</taxon>
        <taxon>Lophotrochozoa</taxon>
        <taxon>Mollusca</taxon>
        <taxon>Gastropoda</taxon>
        <taxon>Heterobranchia</taxon>
        <taxon>Euthyneura</taxon>
        <taxon>Panpulmonata</taxon>
        <taxon>Sacoglossa</taxon>
        <taxon>Placobranchoidea</taxon>
        <taxon>Plakobranchidae</taxon>
        <taxon>Elysia</taxon>
    </lineage>
</organism>
<protein>
    <submittedName>
        <fullName evidence="2">Uncharacterized protein</fullName>
    </submittedName>
</protein>
<evidence type="ECO:0000313" key="3">
    <source>
        <dbReference type="Proteomes" id="UP000762676"/>
    </source>
</evidence>
<accession>A0AAV4I6B6</accession>
<dbReference type="EMBL" id="BMAT01013109">
    <property type="protein sequence ID" value="GFS05884.1"/>
    <property type="molecule type" value="Genomic_DNA"/>
</dbReference>
<comment type="caution">
    <text evidence="2">The sequence shown here is derived from an EMBL/GenBank/DDBJ whole genome shotgun (WGS) entry which is preliminary data.</text>
</comment>
<sequence>MNLTTLYYRFSCSSGGSDENETRIDACGLRTHLSCRSEKLGVTGFHIGLSFALVVIGDSFGSKVEIFGAIAFGLRCAHTSSQDPPATSSQDPPCGEGQGRQGRERKQLKQHDSVH</sequence>
<dbReference type="Proteomes" id="UP000762676">
    <property type="component" value="Unassembled WGS sequence"/>
</dbReference>
<proteinExistence type="predicted"/>
<evidence type="ECO:0000256" key="1">
    <source>
        <dbReference type="SAM" id="MobiDB-lite"/>
    </source>
</evidence>
<feature type="compositionally biased region" description="Basic and acidic residues" evidence="1">
    <location>
        <begin position="101"/>
        <end position="115"/>
    </location>
</feature>
<name>A0AAV4I6B6_9GAST</name>